<gene>
    <name evidence="1" type="ORF">CYMTET_11489</name>
</gene>
<proteinExistence type="predicted"/>
<keyword evidence="2" id="KW-1185">Reference proteome</keyword>
<evidence type="ECO:0000313" key="2">
    <source>
        <dbReference type="Proteomes" id="UP001190700"/>
    </source>
</evidence>
<dbReference type="AlphaFoldDB" id="A0AAE0GM16"/>
<accession>A0AAE0GM16</accession>
<sequence length="130" mass="14971">MRRLKRCALMGDLETVAEAGQWAELRNILQRIAKEPNKAKENLKSAAACLDDDKQYEKAEALIVEYLEYLSQVDFKNYYDNVGQISVTQEMQFKDFSLKCAQAAGKKLDEFIRLMPEEQLEAARSQLNVF</sequence>
<evidence type="ECO:0000313" key="1">
    <source>
        <dbReference type="EMBL" id="KAK3280694.1"/>
    </source>
</evidence>
<protein>
    <submittedName>
        <fullName evidence="1">Uncharacterized protein</fullName>
    </submittedName>
</protein>
<reference evidence="1 2" key="1">
    <citation type="journal article" date="2015" name="Genome Biol. Evol.">
        <title>Comparative Genomics of a Bacterivorous Green Alga Reveals Evolutionary Causalities and Consequences of Phago-Mixotrophic Mode of Nutrition.</title>
        <authorList>
            <person name="Burns J.A."/>
            <person name="Paasch A."/>
            <person name="Narechania A."/>
            <person name="Kim E."/>
        </authorList>
    </citation>
    <scope>NUCLEOTIDE SEQUENCE [LARGE SCALE GENOMIC DNA]</scope>
    <source>
        <strain evidence="1 2">PLY_AMNH</strain>
    </source>
</reference>
<dbReference type="Proteomes" id="UP001190700">
    <property type="component" value="Unassembled WGS sequence"/>
</dbReference>
<comment type="caution">
    <text evidence="1">The sequence shown here is derived from an EMBL/GenBank/DDBJ whole genome shotgun (WGS) entry which is preliminary data.</text>
</comment>
<organism evidence="1 2">
    <name type="scientific">Cymbomonas tetramitiformis</name>
    <dbReference type="NCBI Taxonomy" id="36881"/>
    <lineage>
        <taxon>Eukaryota</taxon>
        <taxon>Viridiplantae</taxon>
        <taxon>Chlorophyta</taxon>
        <taxon>Pyramimonadophyceae</taxon>
        <taxon>Pyramimonadales</taxon>
        <taxon>Pyramimonadaceae</taxon>
        <taxon>Cymbomonas</taxon>
    </lineage>
</organism>
<name>A0AAE0GM16_9CHLO</name>
<dbReference type="EMBL" id="LGRX02004299">
    <property type="protein sequence ID" value="KAK3280694.1"/>
    <property type="molecule type" value="Genomic_DNA"/>
</dbReference>